<dbReference type="AlphaFoldDB" id="A0A672V3I1"/>
<name>A0A672V3I1_STRHB</name>
<protein>
    <submittedName>
        <fullName evidence="2">Uncharacterized protein</fullName>
    </submittedName>
</protein>
<sequence length="73" mass="7962">KKILFLLNTGSPKSSGEPQSPLYQEKPFGPFPPAWLSLHISGVQNSQSMPQVRLWQAGTRAHEGGFTKLQASA</sequence>
<feature type="region of interest" description="Disordered" evidence="1">
    <location>
        <begin position="1"/>
        <end position="25"/>
    </location>
</feature>
<keyword evidence="3" id="KW-1185">Reference proteome</keyword>
<evidence type="ECO:0000313" key="2">
    <source>
        <dbReference type="Ensembl" id="ENSSHBP00005022101.1"/>
    </source>
</evidence>
<reference evidence="2 3" key="1">
    <citation type="submission" date="2019-11" db="EMBL/GenBank/DDBJ databases">
        <title>Strigops habroptila (kakapo) genome, bStrHab1, primary haplotype, v2.</title>
        <authorList>
            <person name="Jarvis E.D."/>
            <person name="Howard J."/>
            <person name="Rhie A."/>
            <person name="Phillippy A."/>
            <person name="Korlach J."/>
            <person name="Digby A."/>
            <person name="Iorns D."/>
            <person name="Eason D."/>
            <person name="Robertson B."/>
            <person name="Raemaekers T."/>
            <person name="Howe K."/>
            <person name="Lewin H."/>
            <person name="Damas J."/>
            <person name="Hastie A."/>
            <person name="Tracey A."/>
            <person name="Chow W."/>
            <person name="Fedrigo O."/>
        </authorList>
    </citation>
    <scope>NUCLEOTIDE SEQUENCE [LARGE SCALE GENOMIC DNA]</scope>
</reference>
<reference evidence="2" key="3">
    <citation type="submission" date="2025-09" db="UniProtKB">
        <authorList>
            <consortium name="Ensembl"/>
        </authorList>
    </citation>
    <scope>IDENTIFICATION</scope>
</reference>
<dbReference type="InParanoid" id="A0A672V3I1"/>
<evidence type="ECO:0000256" key="1">
    <source>
        <dbReference type="SAM" id="MobiDB-lite"/>
    </source>
</evidence>
<evidence type="ECO:0000313" key="3">
    <source>
        <dbReference type="Proteomes" id="UP000472266"/>
    </source>
</evidence>
<accession>A0A672V3I1</accession>
<feature type="compositionally biased region" description="Polar residues" evidence="1">
    <location>
        <begin position="8"/>
        <end position="22"/>
    </location>
</feature>
<dbReference type="Ensembl" id="ENSSHBT00005026330.1">
    <property type="protein sequence ID" value="ENSSHBP00005022101.1"/>
    <property type="gene ID" value="ENSSHBG00005018650.1"/>
</dbReference>
<organism evidence="2 3">
    <name type="scientific">Strigops habroptila</name>
    <name type="common">Kakapo</name>
    <dbReference type="NCBI Taxonomy" id="2489341"/>
    <lineage>
        <taxon>Eukaryota</taxon>
        <taxon>Metazoa</taxon>
        <taxon>Chordata</taxon>
        <taxon>Craniata</taxon>
        <taxon>Vertebrata</taxon>
        <taxon>Euteleostomi</taxon>
        <taxon>Archelosauria</taxon>
        <taxon>Archosauria</taxon>
        <taxon>Dinosauria</taxon>
        <taxon>Saurischia</taxon>
        <taxon>Theropoda</taxon>
        <taxon>Coelurosauria</taxon>
        <taxon>Aves</taxon>
        <taxon>Neognathae</taxon>
        <taxon>Neoaves</taxon>
        <taxon>Telluraves</taxon>
        <taxon>Australaves</taxon>
        <taxon>Psittaciformes</taxon>
        <taxon>Psittacidae</taxon>
        <taxon>Strigops</taxon>
    </lineage>
</organism>
<proteinExistence type="predicted"/>
<dbReference type="Proteomes" id="UP000472266">
    <property type="component" value="Chromosome 11"/>
</dbReference>
<reference evidence="2" key="2">
    <citation type="submission" date="2025-08" db="UniProtKB">
        <authorList>
            <consortium name="Ensembl"/>
        </authorList>
    </citation>
    <scope>IDENTIFICATION</scope>
</reference>